<dbReference type="RefSeq" id="WP_173532650.1">
    <property type="nucleotide sequence ID" value="NZ_CP054143.1"/>
</dbReference>
<dbReference type="Pfam" id="PF01136">
    <property type="entry name" value="Peptidase_U32"/>
    <property type="match status" value="1"/>
</dbReference>
<dbReference type="InterPro" id="IPR043693">
    <property type="entry name" value="UbiV"/>
</dbReference>
<name>A0A6M8SS58_9NEIS</name>
<reference evidence="2 3" key="1">
    <citation type="submission" date="2020-05" db="EMBL/GenBank/DDBJ databases">
        <title>Complete genome sequence of Deefgea sp. D17.</title>
        <authorList>
            <person name="Bae J.-W."/>
            <person name="Han J.E."/>
        </authorList>
    </citation>
    <scope>NUCLEOTIDE SEQUENCE [LARGE SCALE GENOMIC DNA]</scope>
    <source>
        <strain evidence="2 3">D17</strain>
    </source>
</reference>
<dbReference type="PANTHER" id="PTHR30217:SF11">
    <property type="entry name" value="UBIQUINONE BIOSYNTHESIS PROTEIN UBIV"/>
    <property type="match status" value="1"/>
</dbReference>
<feature type="binding site" evidence="1">
    <location>
        <position position="174"/>
    </location>
    <ligand>
        <name>[4Fe-4S] cluster</name>
        <dbReference type="ChEBI" id="CHEBI:49883"/>
    </ligand>
</feature>
<dbReference type="PANTHER" id="PTHR30217">
    <property type="entry name" value="PEPTIDASE U32 FAMILY"/>
    <property type="match status" value="1"/>
</dbReference>
<feature type="binding site" evidence="1">
    <location>
        <position position="39"/>
    </location>
    <ligand>
        <name>[4Fe-4S] cluster</name>
        <dbReference type="ChEBI" id="CHEBI:49883"/>
    </ligand>
</feature>
<keyword evidence="3" id="KW-1185">Reference proteome</keyword>
<comment type="cofactor">
    <cofactor evidence="1">
        <name>[4Fe-4S] cluster</name>
        <dbReference type="ChEBI" id="CHEBI:49883"/>
    </cofactor>
</comment>
<dbReference type="GO" id="GO:0051539">
    <property type="term" value="F:4 iron, 4 sulfur cluster binding"/>
    <property type="evidence" value="ECO:0007669"/>
    <property type="project" value="UniProtKB-UniRule"/>
</dbReference>
<protein>
    <recommendedName>
        <fullName evidence="1">Ubiquinone biosynthesis protein UbiV</fullName>
    </recommendedName>
</protein>
<keyword evidence="1" id="KW-0411">Iron-sulfur</keyword>
<comment type="subunit">
    <text evidence="1">Forms a heterodimer with UbiU.</text>
</comment>
<dbReference type="KEGG" id="dee:HQN60_05125"/>
<evidence type="ECO:0000313" key="2">
    <source>
        <dbReference type="EMBL" id="QKJ66146.1"/>
    </source>
</evidence>
<dbReference type="InterPro" id="IPR001539">
    <property type="entry name" value="Peptidase_U32"/>
</dbReference>
<accession>A0A6M8SS58</accession>
<keyword evidence="1" id="KW-0408">Iron</keyword>
<dbReference type="EMBL" id="CP054143">
    <property type="protein sequence ID" value="QKJ66146.1"/>
    <property type="molecule type" value="Genomic_DNA"/>
</dbReference>
<sequence>MQLTLGPLLYYWSRQATLDFYAAAADWNVSTIYLGEVVCARRHELRTSDWLALGQQLCQAGKTVVYSSQALLESGSDLSSLRRFAKEGGLLEANDLGAVKIARDLAIPYIAGPHLNIYNGATLDWHQAAGAIRWLPSLEASRAAIVATLAEAKLPIETEIFAHGRLPLAFSARCFTARHYDLSKDACEFKCIEHADGQLLKTREGQDFLRLNGIQTQSAACHALIHDLASVTNVGASHLRISPQAQFTAEIVAAYAAALANPATAPELDWQRINPEGLVNGYWHGQAGICMKETV</sequence>
<dbReference type="InterPro" id="IPR051454">
    <property type="entry name" value="RNA/ubiquinone_mod_enzymes"/>
</dbReference>
<keyword evidence="1" id="KW-0479">Metal-binding</keyword>
<gene>
    <name evidence="1" type="primary">ubiV</name>
    <name evidence="2" type="ORF">HQN60_05125</name>
</gene>
<keyword evidence="1" id="KW-0831">Ubiquinone biosynthesis</keyword>
<proteinExistence type="inferred from homology"/>
<evidence type="ECO:0000256" key="1">
    <source>
        <dbReference type="HAMAP-Rule" id="MF_02233"/>
    </source>
</evidence>
<dbReference type="HAMAP" id="MF_02233">
    <property type="entry name" value="UbiV"/>
    <property type="match status" value="1"/>
</dbReference>
<dbReference type="NCBIfam" id="NF011991">
    <property type="entry name" value="PRK15447.1"/>
    <property type="match status" value="1"/>
</dbReference>
<dbReference type="AlphaFoldDB" id="A0A6M8SS58"/>
<feature type="binding site" evidence="1">
    <location>
        <position position="191"/>
    </location>
    <ligand>
        <name>[4Fe-4S] cluster</name>
        <dbReference type="ChEBI" id="CHEBI:49883"/>
    </ligand>
</feature>
<comment type="pathway">
    <text evidence="1">Cofactor biosynthesis; ubiquinone biosynthesis.</text>
</comment>
<evidence type="ECO:0000313" key="3">
    <source>
        <dbReference type="Proteomes" id="UP000504844"/>
    </source>
</evidence>
<dbReference type="GO" id="GO:0046872">
    <property type="term" value="F:metal ion binding"/>
    <property type="evidence" value="ECO:0007669"/>
    <property type="project" value="UniProtKB-KW"/>
</dbReference>
<keyword evidence="1" id="KW-0004">4Fe-4S</keyword>
<dbReference type="GO" id="GO:0006744">
    <property type="term" value="P:ubiquinone biosynthetic process"/>
    <property type="evidence" value="ECO:0007669"/>
    <property type="project" value="UniProtKB-UniRule"/>
</dbReference>
<dbReference type="Proteomes" id="UP000504844">
    <property type="component" value="Chromosome"/>
</dbReference>
<comment type="function">
    <text evidence="1">Required for O(2)-independent ubiquinone (coenzyme Q) biosynthesis. Together with UbiU, is essential for the C6-hydroxylation reaction in the oxygen-independent ubiquinone biosynthesis pathway.</text>
</comment>
<organism evidence="2 3">
    <name type="scientific">Deefgea piscis</name>
    <dbReference type="NCBI Taxonomy" id="2739061"/>
    <lineage>
        <taxon>Bacteria</taxon>
        <taxon>Pseudomonadati</taxon>
        <taxon>Pseudomonadota</taxon>
        <taxon>Betaproteobacteria</taxon>
        <taxon>Neisseriales</taxon>
        <taxon>Chitinibacteraceae</taxon>
        <taxon>Deefgea</taxon>
    </lineage>
</organism>
<comment type="similarity">
    <text evidence="1">Belongs to the peptidase U32 family. UbiV subfamily.</text>
</comment>
<feature type="binding site" evidence="1">
    <location>
        <position position="187"/>
    </location>
    <ligand>
        <name>[4Fe-4S] cluster</name>
        <dbReference type="ChEBI" id="CHEBI:49883"/>
    </ligand>
</feature>
<dbReference type="UniPathway" id="UPA00232"/>